<dbReference type="Proteomes" id="UP001597145">
    <property type="component" value="Unassembled WGS sequence"/>
</dbReference>
<feature type="compositionally biased region" description="Basic and acidic residues" evidence="1">
    <location>
        <begin position="29"/>
        <end position="39"/>
    </location>
</feature>
<accession>A0ABW4FK15</accession>
<evidence type="ECO:0000256" key="2">
    <source>
        <dbReference type="SAM" id="Phobius"/>
    </source>
</evidence>
<feature type="transmembrane region" description="Helical" evidence="2">
    <location>
        <begin position="191"/>
        <end position="215"/>
    </location>
</feature>
<dbReference type="Pfam" id="PF00884">
    <property type="entry name" value="Sulfatase"/>
    <property type="match status" value="1"/>
</dbReference>
<evidence type="ECO:0000259" key="3">
    <source>
        <dbReference type="Pfam" id="PF00884"/>
    </source>
</evidence>
<name>A0ABW4FK15_9PSEU</name>
<dbReference type="EMBL" id="JBHUCP010000008">
    <property type="protein sequence ID" value="MFD1530548.1"/>
    <property type="molecule type" value="Genomic_DNA"/>
</dbReference>
<dbReference type="SUPFAM" id="SSF53649">
    <property type="entry name" value="Alkaline phosphatase-like"/>
    <property type="match status" value="1"/>
</dbReference>
<feature type="transmembrane region" description="Helical" evidence="2">
    <location>
        <begin position="156"/>
        <end position="179"/>
    </location>
</feature>
<proteinExistence type="predicted"/>
<gene>
    <name evidence="4" type="ORF">ACFSCY_13950</name>
</gene>
<feature type="transmembrane region" description="Helical" evidence="2">
    <location>
        <begin position="46"/>
        <end position="64"/>
    </location>
</feature>
<comment type="caution">
    <text evidence="4">The sequence shown here is derived from an EMBL/GenBank/DDBJ whole genome shotgun (WGS) entry which is preliminary data.</text>
</comment>
<feature type="transmembrane region" description="Helical" evidence="2">
    <location>
        <begin position="76"/>
        <end position="94"/>
    </location>
</feature>
<dbReference type="RefSeq" id="WP_343987935.1">
    <property type="nucleotide sequence ID" value="NZ_BAAAJG010000029.1"/>
</dbReference>
<sequence length="578" mass="62000">MNPGRPRAVLMSVLLRRGSRVPGENDESDTSKDDTAARERRPRRPAVGWIVTCLAGALVFVALVAPREVAEVTPLALLRIPVEALVGVALLLVLPPRARRVVAIVAGALLGLLTLLHVLEMGFLEVLARPFDPLFDWSQLASVVTLLEGSLGRAGAVGAAVGAVAGAAVLVLLLALSVRHLADLAARRRTAAIRAVAVVSAAWLVCFALGAQVVAPVPVASRSAAAMAVQTAQQVSTSLRDQQIFDEQAAADAFRGTPSTDLLTALRGKDVVLTYVESYGRSAVEDPEFAPTVDAVLDEGTRRLAADGFAARSAFLTSSVTGGGSWLAHATLLSGLRVTNQHTFDKLVTSDRLTLTSAFQRAGWQTVSVMPSSAGPWPEGKFYGFDRSYDSGNLGNRSQVYSGFQTPDQYTLSAFEQTERGKPDRGPIMAEIPLVSSHWPWAEVPRLLPWDAVGDGSVFDRPGAGQSDPEQVVESDPARMRDGYRRSTEYSLSTLISYVETYGDDNLVLVFLGDHQPAPFVTGENAGRDVPITIVARDPAVLDRIAGWGWQDGLRPDAEAPVWPMESFRDRFLTAFGR</sequence>
<keyword evidence="2" id="KW-1133">Transmembrane helix</keyword>
<organism evidence="4 5">
    <name type="scientific">Pseudonocardia aurantiaca</name>
    <dbReference type="NCBI Taxonomy" id="75290"/>
    <lineage>
        <taxon>Bacteria</taxon>
        <taxon>Bacillati</taxon>
        <taxon>Actinomycetota</taxon>
        <taxon>Actinomycetes</taxon>
        <taxon>Pseudonocardiales</taxon>
        <taxon>Pseudonocardiaceae</taxon>
        <taxon>Pseudonocardia</taxon>
    </lineage>
</organism>
<feature type="region of interest" description="Disordered" evidence="1">
    <location>
        <begin position="19"/>
        <end position="40"/>
    </location>
</feature>
<dbReference type="InterPro" id="IPR000917">
    <property type="entry name" value="Sulfatase_N"/>
</dbReference>
<reference evidence="5" key="1">
    <citation type="journal article" date="2019" name="Int. J. Syst. Evol. Microbiol.">
        <title>The Global Catalogue of Microorganisms (GCM) 10K type strain sequencing project: providing services to taxonomists for standard genome sequencing and annotation.</title>
        <authorList>
            <consortium name="The Broad Institute Genomics Platform"/>
            <consortium name="The Broad Institute Genome Sequencing Center for Infectious Disease"/>
            <person name="Wu L."/>
            <person name="Ma J."/>
        </authorList>
    </citation>
    <scope>NUCLEOTIDE SEQUENCE [LARGE SCALE GENOMIC DNA]</scope>
    <source>
        <strain evidence="5">JCM 12165</strain>
    </source>
</reference>
<dbReference type="Gene3D" id="3.40.720.10">
    <property type="entry name" value="Alkaline Phosphatase, subunit A"/>
    <property type="match status" value="1"/>
</dbReference>
<keyword evidence="2" id="KW-0472">Membrane</keyword>
<feature type="transmembrane region" description="Helical" evidence="2">
    <location>
        <begin position="101"/>
        <end position="119"/>
    </location>
</feature>
<protein>
    <submittedName>
        <fullName evidence="4">Sulfatase-like hydrolase/transferase</fullName>
    </submittedName>
</protein>
<feature type="domain" description="Sulfatase N-terminal" evidence="3">
    <location>
        <begin position="307"/>
        <end position="518"/>
    </location>
</feature>
<evidence type="ECO:0000313" key="5">
    <source>
        <dbReference type="Proteomes" id="UP001597145"/>
    </source>
</evidence>
<evidence type="ECO:0000256" key="1">
    <source>
        <dbReference type="SAM" id="MobiDB-lite"/>
    </source>
</evidence>
<keyword evidence="2" id="KW-0812">Transmembrane</keyword>
<dbReference type="InterPro" id="IPR017850">
    <property type="entry name" value="Alkaline_phosphatase_core_sf"/>
</dbReference>
<evidence type="ECO:0000313" key="4">
    <source>
        <dbReference type="EMBL" id="MFD1530548.1"/>
    </source>
</evidence>
<keyword evidence="5" id="KW-1185">Reference proteome</keyword>